<evidence type="ECO:0000256" key="3">
    <source>
        <dbReference type="ARBA" id="ARBA00023015"/>
    </source>
</evidence>
<dbReference type="EMBL" id="QDKM01000003">
    <property type="protein sequence ID" value="PVH29232.1"/>
    <property type="molecule type" value="Genomic_DNA"/>
</dbReference>
<evidence type="ECO:0000259" key="6">
    <source>
        <dbReference type="PROSITE" id="PS50949"/>
    </source>
</evidence>
<keyword evidence="2" id="KW-0663">Pyridoxal phosphate</keyword>
<evidence type="ECO:0000256" key="2">
    <source>
        <dbReference type="ARBA" id="ARBA00022898"/>
    </source>
</evidence>
<keyword evidence="3" id="KW-0805">Transcription regulation</keyword>
<dbReference type="PANTHER" id="PTHR46577">
    <property type="entry name" value="HTH-TYPE TRANSCRIPTIONAL REGULATORY PROTEIN GABR"/>
    <property type="match status" value="1"/>
</dbReference>
<dbReference type="GO" id="GO:0030170">
    <property type="term" value="F:pyridoxal phosphate binding"/>
    <property type="evidence" value="ECO:0007669"/>
    <property type="project" value="InterPro"/>
</dbReference>
<evidence type="ECO:0000313" key="7">
    <source>
        <dbReference type="EMBL" id="PVH29232.1"/>
    </source>
</evidence>
<name>A0A2T8HV87_9RHOB</name>
<dbReference type="RefSeq" id="WP_116558228.1">
    <property type="nucleotide sequence ID" value="NZ_QDKM01000003.1"/>
</dbReference>
<evidence type="ECO:0000256" key="1">
    <source>
        <dbReference type="ARBA" id="ARBA00005384"/>
    </source>
</evidence>
<proteinExistence type="inferred from homology"/>
<keyword evidence="4" id="KW-0238">DNA-binding</keyword>
<evidence type="ECO:0000256" key="4">
    <source>
        <dbReference type="ARBA" id="ARBA00023125"/>
    </source>
</evidence>
<dbReference type="CDD" id="cd00609">
    <property type="entry name" value="AAT_like"/>
    <property type="match status" value="1"/>
</dbReference>
<dbReference type="SUPFAM" id="SSF53383">
    <property type="entry name" value="PLP-dependent transferases"/>
    <property type="match status" value="1"/>
</dbReference>
<keyword evidence="5" id="KW-0804">Transcription</keyword>
<dbReference type="Pfam" id="PF00392">
    <property type="entry name" value="GntR"/>
    <property type="match status" value="1"/>
</dbReference>
<dbReference type="GO" id="GO:0003700">
    <property type="term" value="F:DNA-binding transcription factor activity"/>
    <property type="evidence" value="ECO:0007669"/>
    <property type="project" value="InterPro"/>
</dbReference>
<keyword evidence="8" id="KW-1185">Reference proteome</keyword>
<organism evidence="7 8">
    <name type="scientific">Pararhodobacter oceanensis</name>
    <dbReference type="NCBI Taxonomy" id="2172121"/>
    <lineage>
        <taxon>Bacteria</taxon>
        <taxon>Pseudomonadati</taxon>
        <taxon>Pseudomonadota</taxon>
        <taxon>Alphaproteobacteria</taxon>
        <taxon>Rhodobacterales</taxon>
        <taxon>Paracoccaceae</taxon>
        <taxon>Pararhodobacter</taxon>
    </lineage>
</organism>
<dbReference type="SMART" id="SM00345">
    <property type="entry name" value="HTH_GNTR"/>
    <property type="match status" value="1"/>
</dbReference>
<dbReference type="InterPro" id="IPR036388">
    <property type="entry name" value="WH-like_DNA-bd_sf"/>
</dbReference>
<sequence>MSVSVESFLMDPHHDGTLQSRIRQMVAQGILSGRMRRGERMPSSRKLAAHLGVSRITVTLAYADLVADDYLRAEGRSGYFVSEGAPEPGDHPPARASGGDAVDWGRMLGHRPESVPMSLGKPRNWRDFRYPFVYGQADPTLFDHANWRGCMLQALGQKDFALMTDDNFDHDDPALVEYIARHTLPRRGILAAPDEILVTLGAQNALWLTAQLLLNQRRTAAIEDPGYPGLREILRQTRCRVVPVPVGAQGLEPARVPAGTDILFCTPSHHCPTGATLPLEARHALLHEAAARNTLIVEDDYEFEITHGRAPLPALKSLDREGRVIHVGSFSKSLFPGLRLGFLVGPAPFIREARALRATVLRHPPGLLQRAASHFLSLGYYDAMLRRLTRSFSQRRAVLLEAAQAEGLTIGGAVDVGGSSLWMRTPQGVSAETLARDLHEDSVLIEPGARFFDRPEEGDRYYRIAYSSITEERIPEGIARIARRLRSGNWT</sequence>
<dbReference type="InterPro" id="IPR015421">
    <property type="entry name" value="PyrdxlP-dep_Trfase_major"/>
</dbReference>
<dbReference type="Pfam" id="PF00155">
    <property type="entry name" value="Aminotran_1_2"/>
    <property type="match status" value="1"/>
</dbReference>
<dbReference type="Gene3D" id="3.40.640.10">
    <property type="entry name" value="Type I PLP-dependent aspartate aminotransferase-like (Major domain)"/>
    <property type="match status" value="1"/>
</dbReference>
<dbReference type="AlphaFoldDB" id="A0A2T8HV87"/>
<dbReference type="InterPro" id="IPR000524">
    <property type="entry name" value="Tscrpt_reg_HTH_GntR"/>
</dbReference>
<dbReference type="OrthoDB" id="9808770at2"/>
<protein>
    <submittedName>
        <fullName evidence="7">GntR family transcriptional regulator</fullName>
    </submittedName>
</protein>
<comment type="caution">
    <text evidence="7">The sequence shown here is derived from an EMBL/GenBank/DDBJ whole genome shotgun (WGS) entry which is preliminary data.</text>
</comment>
<comment type="similarity">
    <text evidence="1">In the C-terminal section; belongs to the class-I pyridoxal-phosphate-dependent aminotransferase family.</text>
</comment>
<dbReference type="CDD" id="cd07377">
    <property type="entry name" value="WHTH_GntR"/>
    <property type="match status" value="1"/>
</dbReference>
<dbReference type="SUPFAM" id="SSF46785">
    <property type="entry name" value="Winged helix' DNA-binding domain"/>
    <property type="match status" value="1"/>
</dbReference>
<gene>
    <name evidence="7" type="ORF">DDE20_09475</name>
</gene>
<dbReference type="GO" id="GO:0003677">
    <property type="term" value="F:DNA binding"/>
    <property type="evidence" value="ECO:0007669"/>
    <property type="project" value="UniProtKB-KW"/>
</dbReference>
<dbReference type="Proteomes" id="UP000245911">
    <property type="component" value="Unassembled WGS sequence"/>
</dbReference>
<dbReference type="PANTHER" id="PTHR46577:SF1">
    <property type="entry name" value="HTH-TYPE TRANSCRIPTIONAL REGULATORY PROTEIN GABR"/>
    <property type="match status" value="1"/>
</dbReference>
<dbReference type="PROSITE" id="PS50949">
    <property type="entry name" value="HTH_GNTR"/>
    <property type="match status" value="1"/>
</dbReference>
<dbReference type="InterPro" id="IPR015424">
    <property type="entry name" value="PyrdxlP-dep_Trfase"/>
</dbReference>
<dbReference type="InterPro" id="IPR004839">
    <property type="entry name" value="Aminotransferase_I/II_large"/>
</dbReference>
<dbReference type="Gene3D" id="1.10.10.10">
    <property type="entry name" value="Winged helix-like DNA-binding domain superfamily/Winged helix DNA-binding domain"/>
    <property type="match status" value="1"/>
</dbReference>
<dbReference type="InterPro" id="IPR051446">
    <property type="entry name" value="HTH_trans_reg/aminotransferase"/>
</dbReference>
<evidence type="ECO:0000256" key="5">
    <source>
        <dbReference type="ARBA" id="ARBA00023163"/>
    </source>
</evidence>
<evidence type="ECO:0000313" key="8">
    <source>
        <dbReference type="Proteomes" id="UP000245911"/>
    </source>
</evidence>
<dbReference type="InterPro" id="IPR036390">
    <property type="entry name" value="WH_DNA-bd_sf"/>
</dbReference>
<accession>A0A2T8HV87</accession>
<feature type="domain" description="HTH gntR-type" evidence="6">
    <location>
        <begin position="16"/>
        <end position="84"/>
    </location>
</feature>
<reference evidence="7 8" key="1">
    <citation type="submission" date="2018-04" db="EMBL/GenBank/DDBJ databases">
        <title>Pararhodobacter oceanense sp. nov., isolated from marine intertidal sediment.</title>
        <authorList>
            <person name="Wang X.-L."/>
            <person name="Du Z.-J."/>
        </authorList>
    </citation>
    <scope>NUCLEOTIDE SEQUENCE [LARGE SCALE GENOMIC DNA]</scope>
    <source>
        <strain evidence="7 8">AM505</strain>
    </source>
</reference>